<proteinExistence type="predicted"/>
<comment type="caution">
    <text evidence="1">The sequence shown here is derived from an EMBL/GenBank/DDBJ whole genome shotgun (WGS) entry which is preliminary data.</text>
</comment>
<evidence type="ECO:0000313" key="2">
    <source>
        <dbReference type="Proteomes" id="UP000664256"/>
    </source>
</evidence>
<keyword evidence="2" id="KW-1185">Reference proteome</keyword>
<gene>
    <name evidence="1" type="ORF">JZO76_00105</name>
</gene>
<protein>
    <submittedName>
        <fullName evidence="1">Uncharacterized protein</fullName>
    </submittedName>
</protein>
<sequence>MKIGDRVQGVSCRLGGGTIQGIVVLVKENTLVVSTNGGNELIKKEGAEKLGYKITKLLINEFLKDKGYKKGTWELYQKHLTKFMEITGGVVNPETVMKAQKQIADTLPEASKKQSLGAVKKYLEWLGYYDSEIAAPLSEPTSDTEAVNPYEDVMDAEYVATETKLLDSKSISIAMLGKAFVQLEGDVKKVSVTLEHSEASEVTDDQMDILENMFGCRPAKLETRYVLVE</sequence>
<dbReference type="RefSeq" id="WP_206902145.1">
    <property type="nucleotide sequence ID" value="NZ_JAFLVT010000001.1"/>
</dbReference>
<evidence type="ECO:0000313" key="1">
    <source>
        <dbReference type="EMBL" id="MBO0447930.1"/>
    </source>
</evidence>
<reference evidence="1 2" key="1">
    <citation type="submission" date="2021-03" db="EMBL/GenBank/DDBJ databases">
        <title>Enterococcal diversity collection.</title>
        <authorList>
            <person name="Gilmore M.S."/>
            <person name="Schwartzman J."/>
            <person name="Van Tyne D."/>
            <person name="Martin M."/>
            <person name="Earl A.M."/>
            <person name="Manson A.L."/>
            <person name="Straub T."/>
            <person name="Salamzade R."/>
            <person name="Saavedra J."/>
            <person name="Lebreton F."/>
            <person name="Prichula J."/>
            <person name="Schaufler K."/>
            <person name="Gaca A."/>
            <person name="Sgardioli B."/>
            <person name="Wagenaar J."/>
            <person name="Strong T."/>
        </authorList>
    </citation>
    <scope>NUCLEOTIDE SEQUENCE [LARGE SCALE GENOMIC DNA]</scope>
    <source>
        <strain evidence="1 2">MJM12</strain>
    </source>
</reference>
<organism evidence="1 2">
    <name type="scientific">Candidatus Enterococcus myersii</name>
    <dbReference type="NCBI Taxonomy" id="2815322"/>
    <lineage>
        <taxon>Bacteria</taxon>
        <taxon>Bacillati</taxon>
        <taxon>Bacillota</taxon>
        <taxon>Bacilli</taxon>
        <taxon>Lactobacillales</taxon>
        <taxon>Enterococcaceae</taxon>
        <taxon>Enterococcus</taxon>
    </lineage>
</organism>
<accession>A0ABS3H4S6</accession>
<name>A0ABS3H4S6_9ENTE</name>
<dbReference type="EMBL" id="JAFLVT010000001">
    <property type="protein sequence ID" value="MBO0447930.1"/>
    <property type="molecule type" value="Genomic_DNA"/>
</dbReference>
<dbReference type="Proteomes" id="UP000664256">
    <property type="component" value="Unassembled WGS sequence"/>
</dbReference>